<proteinExistence type="predicted"/>
<name>A0A0K2V240_LEPSM</name>
<dbReference type="EMBL" id="HACA01027227">
    <property type="protein sequence ID" value="CDW44588.1"/>
    <property type="molecule type" value="Transcribed_RNA"/>
</dbReference>
<dbReference type="AlphaFoldDB" id="A0A0K2V240"/>
<protein>
    <submittedName>
        <fullName evidence="1">Uncharacterized protein</fullName>
    </submittedName>
</protein>
<evidence type="ECO:0000313" key="1">
    <source>
        <dbReference type="EMBL" id="CDW44588.1"/>
    </source>
</evidence>
<sequence>MALGRNGLRQKYRTPLYSYPFGYFLVVKADCSASTSQQNIFPLGLKWCVPDPLFLSQNTLKLPL</sequence>
<accession>A0A0K2V240</accession>
<reference evidence="1" key="1">
    <citation type="submission" date="2014-05" db="EMBL/GenBank/DDBJ databases">
        <authorList>
            <person name="Chronopoulou M."/>
        </authorList>
    </citation>
    <scope>NUCLEOTIDE SEQUENCE</scope>
    <source>
        <tissue evidence="1">Whole organism</tissue>
    </source>
</reference>
<organism evidence="1">
    <name type="scientific">Lepeophtheirus salmonis</name>
    <name type="common">Salmon louse</name>
    <name type="synonym">Caligus salmonis</name>
    <dbReference type="NCBI Taxonomy" id="72036"/>
    <lineage>
        <taxon>Eukaryota</taxon>
        <taxon>Metazoa</taxon>
        <taxon>Ecdysozoa</taxon>
        <taxon>Arthropoda</taxon>
        <taxon>Crustacea</taxon>
        <taxon>Multicrustacea</taxon>
        <taxon>Hexanauplia</taxon>
        <taxon>Copepoda</taxon>
        <taxon>Siphonostomatoida</taxon>
        <taxon>Caligidae</taxon>
        <taxon>Lepeophtheirus</taxon>
    </lineage>
</organism>